<dbReference type="EMBL" id="WWVX01000002">
    <property type="protein sequence ID" value="MZL68855.1"/>
    <property type="molecule type" value="Genomic_DNA"/>
</dbReference>
<proteinExistence type="predicted"/>
<dbReference type="EMBL" id="FQVY01000002">
    <property type="protein sequence ID" value="SHG08274.1"/>
    <property type="molecule type" value="Genomic_DNA"/>
</dbReference>
<accession>A0AAQ1RVU5</accession>
<dbReference type="AlphaFoldDB" id="A0AAQ1RVU5"/>
<dbReference type="Proteomes" id="UP000184089">
    <property type="component" value="Unassembled WGS sequence"/>
</dbReference>
<gene>
    <name evidence="1" type="ORF">GT747_03575</name>
    <name evidence="2" type="ORF">SAMN05444424_1402</name>
</gene>
<sequence>MSANANFYLNDPALSPYFNSLPVAVRKIILDSGVEVSTLGELQQIAEHYRDNLVSE</sequence>
<evidence type="ECO:0000313" key="2">
    <source>
        <dbReference type="EMBL" id="SHG08274.1"/>
    </source>
</evidence>
<dbReference type="RefSeq" id="WP_021660968.1">
    <property type="nucleotide sequence ID" value="NZ_FQVY01000002.1"/>
</dbReference>
<reference evidence="1 4" key="3">
    <citation type="journal article" date="2019" name="Nat. Med.">
        <title>A library of human gut bacterial isolates paired with longitudinal multiomics data enables mechanistic microbiome research.</title>
        <authorList>
            <person name="Poyet M."/>
            <person name="Groussin M."/>
            <person name="Gibbons S.M."/>
            <person name="Avila-Pacheco J."/>
            <person name="Jiang X."/>
            <person name="Kearney S.M."/>
            <person name="Perrotta A.R."/>
            <person name="Berdy B."/>
            <person name="Zhao S."/>
            <person name="Lieberman T.D."/>
            <person name="Swanson P.K."/>
            <person name="Smith M."/>
            <person name="Roesemann S."/>
            <person name="Alexander J.E."/>
            <person name="Rich S.A."/>
            <person name="Livny J."/>
            <person name="Vlamakis H."/>
            <person name="Clish C."/>
            <person name="Bullock K."/>
            <person name="Deik A."/>
            <person name="Scott J."/>
            <person name="Pierce K.A."/>
            <person name="Xavier R.J."/>
            <person name="Alm E.J."/>
        </authorList>
    </citation>
    <scope>NUCLEOTIDE SEQUENCE [LARGE SCALE GENOMIC DNA]</scope>
    <source>
        <strain evidence="1 4">BIOML-A2</strain>
    </source>
</reference>
<evidence type="ECO:0000313" key="4">
    <source>
        <dbReference type="Proteomes" id="UP000474718"/>
    </source>
</evidence>
<reference evidence="3" key="2">
    <citation type="submission" date="2016-11" db="EMBL/GenBank/DDBJ databases">
        <authorList>
            <person name="Jaros S."/>
            <person name="Januszkiewicz K."/>
            <person name="Wedrychowicz H."/>
        </authorList>
    </citation>
    <scope>NUCLEOTIDE SEQUENCE [LARGE SCALE GENOMIC DNA]</scope>
    <source>
        <strain evidence="3">DSM 4029</strain>
    </source>
</reference>
<keyword evidence="4" id="KW-1185">Reference proteome</keyword>
<dbReference type="Proteomes" id="UP000474718">
    <property type="component" value="Unassembled WGS sequence"/>
</dbReference>
<reference evidence="2" key="1">
    <citation type="submission" date="2016-11" db="EMBL/GenBank/DDBJ databases">
        <authorList>
            <person name="Varghese N."/>
            <person name="Submissions S."/>
        </authorList>
    </citation>
    <scope>NUCLEOTIDE SEQUENCE</scope>
    <source>
        <strain evidence="2">DSM 4029</strain>
    </source>
</reference>
<evidence type="ECO:0000313" key="3">
    <source>
        <dbReference type="Proteomes" id="UP000184089"/>
    </source>
</evidence>
<evidence type="ECO:0000313" key="1">
    <source>
        <dbReference type="EMBL" id="MZL68855.1"/>
    </source>
</evidence>
<comment type="caution">
    <text evidence="2">The sequence shown here is derived from an EMBL/GenBank/DDBJ whole genome shotgun (WGS) entry which is preliminary data.</text>
</comment>
<organism evidence="2 3">
    <name type="scientific">Bittarella massiliensis</name>
    <name type="common">ex Durand et al. 2017</name>
    <dbReference type="NCBI Taxonomy" id="1720313"/>
    <lineage>
        <taxon>Bacteria</taxon>
        <taxon>Bacillati</taxon>
        <taxon>Bacillota</taxon>
        <taxon>Clostridia</taxon>
        <taxon>Eubacteriales</taxon>
        <taxon>Oscillospiraceae</taxon>
        <taxon>Bittarella (ex Durand et al. 2017)</taxon>
    </lineage>
</organism>
<protein>
    <submittedName>
        <fullName evidence="2">Uncharacterized protein</fullName>
    </submittedName>
</protein>
<name>A0AAQ1RVU5_9FIRM</name>